<evidence type="ECO:0000313" key="3">
    <source>
        <dbReference type="Proteomes" id="UP000198462"/>
    </source>
</evidence>
<feature type="transmembrane region" description="Helical" evidence="1">
    <location>
        <begin position="231"/>
        <end position="256"/>
    </location>
</feature>
<evidence type="ECO:0000256" key="1">
    <source>
        <dbReference type="SAM" id="Phobius"/>
    </source>
</evidence>
<dbReference type="PANTHER" id="PTHR20992:SF9">
    <property type="entry name" value="AT15442P-RELATED"/>
    <property type="match status" value="1"/>
</dbReference>
<keyword evidence="3" id="KW-1185">Reference proteome</keyword>
<name>A0A219B1W2_9SPHN</name>
<evidence type="ECO:0008006" key="4">
    <source>
        <dbReference type="Google" id="ProtNLM"/>
    </source>
</evidence>
<feature type="transmembrane region" description="Helical" evidence="1">
    <location>
        <begin position="110"/>
        <end position="128"/>
    </location>
</feature>
<keyword evidence="1" id="KW-0812">Transmembrane</keyword>
<dbReference type="PANTHER" id="PTHR20992">
    <property type="entry name" value="AT15442P-RELATED"/>
    <property type="match status" value="1"/>
</dbReference>
<dbReference type="OrthoDB" id="847959at2"/>
<accession>A0A219B1W2</accession>
<dbReference type="RefSeq" id="WP_088710911.1">
    <property type="nucleotide sequence ID" value="NZ_NFZT01000001.1"/>
</dbReference>
<dbReference type="InterPro" id="IPR005240">
    <property type="entry name" value="DUF389"/>
</dbReference>
<gene>
    <name evidence="2" type="ORF">B5C34_00695</name>
</gene>
<reference evidence="3" key="1">
    <citation type="submission" date="2017-05" db="EMBL/GenBank/DDBJ databases">
        <authorList>
            <person name="Lin X."/>
        </authorList>
    </citation>
    <scope>NUCLEOTIDE SEQUENCE [LARGE SCALE GENOMIC DNA]</scope>
    <source>
        <strain evidence="3">JLT2012</strain>
    </source>
</reference>
<dbReference type="Pfam" id="PF04087">
    <property type="entry name" value="DUF389"/>
    <property type="match status" value="1"/>
</dbReference>
<evidence type="ECO:0000313" key="2">
    <source>
        <dbReference type="EMBL" id="OWV32113.1"/>
    </source>
</evidence>
<feature type="transmembrane region" description="Helical" evidence="1">
    <location>
        <begin position="134"/>
        <end position="156"/>
    </location>
</feature>
<dbReference type="AlphaFoldDB" id="A0A219B1W2"/>
<sequence>MRQMILAVPPRYAGEAVAAADRHDARRFAEVDAERGGAPMKLIVLNVPNACIEGLLADLESIRDLHVNFEPQGVIALRPPDDEAEDQVTDVQPLSPIEVFLGGLQSIGSWKGFLGYAAAGGVIVWVGLYTEVVYLLVAAMLIAPFAGPAMTMALGTARGDVRLLRRSLARYVAALAVSIAVCFLLSLIFRQEIATGLMVDTSMRSAVSFILPVVAGAAGALNLAQSERSSLVSGAATGMLIAASLAPPTGLVGMGLAIGEWDIVRSSAWVLVLQIAGINLAGFAVLRLYGLNSDGARFARGKPVASWISLGATGLVFAGLLYLQFSVSPELERSSLAQRITADVRQTLDEESGELILVQANADFTRADISDQSTVLITAYLQGSATETQKEALARAVQRRIGDEYDVTPLVDLTVLTPSG</sequence>
<dbReference type="Proteomes" id="UP000198462">
    <property type="component" value="Unassembled WGS sequence"/>
</dbReference>
<dbReference type="EMBL" id="NFZT01000001">
    <property type="protein sequence ID" value="OWV32113.1"/>
    <property type="molecule type" value="Genomic_DNA"/>
</dbReference>
<feature type="transmembrane region" description="Helical" evidence="1">
    <location>
        <begin position="201"/>
        <end position="224"/>
    </location>
</feature>
<keyword evidence="1" id="KW-1133">Transmembrane helix</keyword>
<keyword evidence="1" id="KW-0472">Membrane</keyword>
<feature type="transmembrane region" description="Helical" evidence="1">
    <location>
        <begin position="168"/>
        <end position="189"/>
    </location>
</feature>
<proteinExistence type="predicted"/>
<comment type="caution">
    <text evidence="2">The sequence shown here is derived from an EMBL/GenBank/DDBJ whole genome shotgun (WGS) entry which is preliminary data.</text>
</comment>
<feature type="transmembrane region" description="Helical" evidence="1">
    <location>
        <begin position="304"/>
        <end position="325"/>
    </location>
</feature>
<feature type="transmembrane region" description="Helical" evidence="1">
    <location>
        <begin position="268"/>
        <end position="292"/>
    </location>
</feature>
<organism evidence="2 3">
    <name type="scientific">Pacificimonas flava</name>
    <dbReference type="NCBI Taxonomy" id="1234595"/>
    <lineage>
        <taxon>Bacteria</taxon>
        <taxon>Pseudomonadati</taxon>
        <taxon>Pseudomonadota</taxon>
        <taxon>Alphaproteobacteria</taxon>
        <taxon>Sphingomonadales</taxon>
        <taxon>Sphingosinicellaceae</taxon>
        <taxon>Pacificimonas</taxon>
    </lineage>
</organism>
<protein>
    <recommendedName>
        <fullName evidence="4">TIGR00341 family protein</fullName>
    </recommendedName>
</protein>